<protein>
    <submittedName>
        <fullName evidence="1">Uncharacterized protein</fullName>
    </submittedName>
</protein>
<gene>
    <name evidence="1" type="ORF">LCGC14_1243530</name>
</gene>
<evidence type="ECO:0000313" key="1">
    <source>
        <dbReference type="EMBL" id="KKM89954.1"/>
    </source>
</evidence>
<reference evidence="1" key="1">
    <citation type="journal article" date="2015" name="Nature">
        <title>Complex archaea that bridge the gap between prokaryotes and eukaryotes.</title>
        <authorList>
            <person name="Spang A."/>
            <person name="Saw J.H."/>
            <person name="Jorgensen S.L."/>
            <person name="Zaremba-Niedzwiedzka K."/>
            <person name="Martijn J."/>
            <person name="Lind A.E."/>
            <person name="van Eijk R."/>
            <person name="Schleper C."/>
            <person name="Guy L."/>
            <person name="Ettema T.J."/>
        </authorList>
    </citation>
    <scope>NUCLEOTIDE SEQUENCE</scope>
</reference>
<proteinExistence type="predicted"/>
<sequence length="58" mass="6619">MPEVTTIIKVTVTVHDNWPGDPHDLMMSIEDHLWETFNDDGSLRAIDWVPESEVKLAS</sequence>
<dbReference type="EMBL" id="LAZR01006741">
    <property type="protein sequence ID" value="KKM89954.1"/>
    <property type="molecule type" value="Genomic_DNA"/>
</dbReference>
<accession>A0A0F9L548</accession>
<dbReference type="AlphaFoldDB" id="A0A0F9L548"/>
<organism evidence="1">
    <name type="scientific">marine sediment metagenome</name>
    <dbReference type="NCBI Taxonomy" id="412755"/>
    <lineage>
        <taxon>unclassified sequences</taxon>
        <taxon>metagenomes</taxon>
        <taxon>ecological metagenomes</taxon>
    </lineage>
</organism>
<comment type="caution">
    <text evidence="1">The sequence shown here is derived from an EMBL/GenBank/DDBJ whole genome shotgun (WGS) entry which is preliminary data.</text>
</comment>
<name>A0A0F9L548_9ZZZZ</name>